<dbReference type="PROSITE" id="PS50294">
    <property type="entry name" value="WD_REPEATS_REGION"/>
    <property type="match status" value="1"/>
</dbReference>
<evidence type="ECO:0000256" key="5">
    <source>
        <dbReference type="ARBA" id="ARBA00023242"/>
    </source>
</evidence>
<dbReference type="InterPro" id="IPR015943">
    <property type="entry name" value="WD40/YVTN_repeat-like_dom_sf"/>
</dbReference>
<dbReference type="Pfam" id="PF00400">
    <property type="entry name" value="WD40"/>
    <property type="match status" value="1"/>
</dbReference>
<organism evidence="8 9">
    <name type="scientific">Trichodelitschia bisporula</name>
    <dbReference type="NCBI Taxonomy" id="703511"/>
    <lineage>
        <taxon>Eukaryota</taxon>
        <taxon>Fungi</taxon>
        <taxon>Dikarya</taxon>
        <taxon>Ascomycota</taxon>
        <taxon>Pezizomycotina</taxon>
        <taxon>Dothideomycetes</taxon>
        <taxon>Dothideomycetes incertae sedis</taxon>
        <taxon>Phaeotrichales</taxon>
        <taxon>Phaeotrichaceae</taxon>
        <taxon>Trichodelitschia</taxon>
    </lineage>
</organism>
<protein>
    <submittedName>
        <fullName evidence="8">WD repeat-containing protein-like protein</fullName>
    </submittedName>
</protein>
<dbReference type="InterPro" id="IPR037867">
    <property type="entry name" value="Swd2/WDR82"/>
</dbReference>
<evidence type="ECO:0000256" key="7">
    <source>
        <dbReference type="SAM" id="MobiDB-lite"/>
    </source>
</evidence>
<name>A0A6G1HLV9_9PEZI</name>
<dbReference type="PANTHER" id="PTHR19861:SF0">
    <property type="entry name" value="WD REPEAT-CONTAINING PROTEIN 82"/>
    <property type="match status" value="1"/>
</dbReference>
<sequence>MATSEAPVQPQSAPIQKCSDIVSYYRPCRHFRSEDKKTFVTSLDFDDTGELAIVSRTDDTLQIYNCKEGKHAKELKSQKYGVHLARFTHHAGSILYASTKVDDGIRYLSTHDNSYIRYYKGHTDTVTCIAMSPSSDEFVSCGQDNTVRLWALNSPNAKGQLNLISPYFAAYDPSASVMAIASPPTQSILLYDVRMFDKAPFSSFDLADLEKRFNPPGKGRNWSKIEFSNDGKNLLVATAGQGHFVLDAFEGHLRHFCLRPKGGRSERRVPGETAPNRPVGQGDVTFSQDGQFLIGGSGNDGLAVWDVHSPTADDFLLRPSSELPVHPGIPPRVEVVACNPRHNLICTADRDMLIWLPDSEIMP</sequence>
<evidence type="ECO:0000313" key="8">
    <source>
        <dbReference type="EMBL" id="KAF2396846.1"/>
    </source>
</evidence>
<dbReference type="GO" id="GO:0003682">
    <property type="term" value="F:chromatin binding"/>
    <property type="evidence" value="ECO:0007669"/>
    <property type="project" value="TreeGrafter"/>
</dbReference>
<reference evidence="8" key="1">
    <citation type="journal article" date="2020" name="Stud. Mycol.">
        <title>101 Dothideomycetes genomes: a test case for predicting lifestyles and emergence of pathogens.</title>
        <authorList>
            <person name="Haridas S."/>
            <person name="Albert R."/>
            <person name="Binder M."/>
            <person name="Bloem J."/>
            <person name="Labutti K."/>
            <person name="Salamov A."/>
            <person name="Andreopoulos B."/>
            <person name="Baker S."/>
            <person name="Barry K."/>
            <person name="Bills G."/>
            <person name="Bluhm B."/>
            <person name="Cannon C."/>
            <person name="Castanera R."/>
            <person name="Culley D."/>
            <person name="Daum C."/>
            <person name="Ezra D."/>
            <person name="Gonzalez J."/>
            <person name="Henrissat B."/>
            <person name="Kuo A."/>
            <person name="Liang C."/>
            <person name="Lipzen A."/>
            <person name="Lutzoni F."/>
            <person name="Magnuson J."/>
            <person name="Mondo S."/>
            <person name="Nolan M."/>
            <person name="Ohm R."/>
            <person name="Pangilinan J."/>
            <person name="Park H.-J."/>
            <person name="Ramirez L."/>
            <person name="Alfaro M."/>
            <person name="Sun H."/>
            <person name="Tritt A."/>
            <person name="Yoshinaga Y."/>
            <person name="Zwiers L.-H."/>
            <person name="Turgeon B."/>
            <person name="Goodwin S."/>
            <person name="Spatafora J."/>
            <person name="Crous P."/>
            <person name="Grigoriev I."/>
        </authorList>
    </citation>
    <scope>NUCLEOTIDE SEQUENCE</scope>
    <source>
        <strain evidence="8">CBS 262.69</strain>
    </source>
</reference>
<comment type="similarity">
    <text evidence="2">Belongs to the WD repeat SWD2 family.</text>
</comment>
<dbReference type="SMART" id="SM00320">
    <property type="entry name" value="WD40"/>
    <property type="match status" value="4"/>
</dbReference>
<evidence type="ECO:0000313" key="9">
    <source>
        <dbReference type="Proteomes" id="UP000799640"/>
    </source>
</evidence>
<feature type="region of interest" description="Disordered" evidence="7">
    <location>
        <begin position="263"/>
        <end position="282"/>
    </location>
</feature>
<dbReference type="InterPro" id="IPR036322">
    <property type="entry name" value="WD40_repeat_dom_sf"/>
</dbReference>
<proteinExistence type="inferred from homology"/>
<evidence type="ECO:0000256" key="2">
    <source>
        <dbReference type="ARBA" id="ARBA00005616"/>
    </source>
</evidence>
<keyword evidence="4" id="KW-0677">Repeat</keyword>
<accession>A0A6G1HLV9</accession>
<keyword evidence="5" id="KW-0539">Nucleus</keyword>
<dbReference type="PANTHER" id="PTHR19861">
    <property type="entry name" value="WD40 REPEAT PROTEIN SWD2"/>
    <property type="match status" value="1"/>
</dbReference>
<dbReference type="OrthoDB" id="27537at2759"/>
<evidence type="ECO:0000256" key="4">
    <source>
        <dbReference type="ARBA" id="ARBA00022737"/>
    </source>
</evidence>
<evidence type="ECO:0000256" key="1">
    <source>
        <dbReference type="ARBA" id="ARBA00004123"/>
    </source>
</evidence>
<evidence type="ECO:0000256" key="6">
    <source>
        <dbReference type="PROSITE-ProRule" id="PRU00221"/>
    </source>
</evidence>
<dbReference type="Gene3D" id="2.130.10.10">
    <property type="entry name" value="YVTN repeat-like/Quinoprotein amine dehydrogenase"/>
    <property type="match status" value="2"/>
</dbReference>
<dbReference type="SUPFAM" id="SSF50978">
    <property type="entry name" value="WD40 repeat-like"/>
    <property type="match status" value="1"/>
</dbReference>
<dbReference type="PROSITE" id="PS50082">
    <property type="entry name" value="WD_REPEATS_2"/>
    <property type="match status" value="1"/>
</dbReference>
<keyword evidence="9" id="KW-1185">Reference proteome</keyword>
<gene>
    <name evidence="8" type="ORF">EJ06DRAFT_515708</name>
</gene>
<dbReference type="EMBL" id="ML996705">
    <property type="protein sequence ID" value="KAF2396846.1"/>
    <property type="molecule type" value="Genomic_DNA"/>
</dbReference>
<evidence type="ECO:0000256" key="3">
    <source>
        <dbReference type="ARBA" id="ARBA00022574"/>
    </source>
</evidence>
<dbReference type="Proteomes" id="UP000799640">
    <property type="component" value="Unassembled WGS sequence"/>
</dbReference>
<dbReference type="GO" id="GO:0048188">
    <property type="term" value="C:Set1C/COMPASS complex"/>
    <property type="evidence" value="ECO:0007669"/>
    <property type="project" value="TreeGrafter"/>
</dbReference>
<feature type="repeat" description="WD" evidence="6">
    <location>
        <begin position="119"/>
        <end position="160"/>
    </location>
</feature>
<keyword evidence="3 6" id="KW-0853">WD repeat</keyword>
<dbReference type="AlphaFoldDB" id="A0A6G1HLV9"/>
<comment type="subcellular location">
    <subcellularLocation>
        <location evidence="1">Nucleus</location>
    </subcellularLocation>
</comment>
<dbReference type="InterPro" id="IPR001680">
    <property type="entry name" value="WD40_rpt"/>
</dbReference>
<dbReference type="GO" id="GO:0016070">
    <property type="term" value="P:RNA metabolic process"/>
    <property type="evidence" value="ECO:0007669"/>
    <property type="project" value="UniProtKB-ARBA"/>
</dbReference>